<evidence type="ECO:0000256" key="2">
    <source>
        <dbReference type="ARBA" id="ARBA00022803"/>
    </source>
</evidence>
<feature type="domain" description="Caspase family p20" evidence="4">
    <location>
        <begin position="723"/>
        <end position="805"/>
    </location>
</feature>
<dbReference type="InterPro" id="IPR019734">
    <property type="entry name" value="TPR_rpt"/>
</dbReference>
<comment type="caution">
    <text evidence="5">The sequence shown here is derived from an EMBL/GenBank/DDBJ whole genome shotgun (WGS) entry which is preliminary data.</text>
</comment>
<gene>
    <name evidence="5" type="ORF">RFI_04677</name>
</gene>
<dbReference type="GO" id="GO:0006508">
    <property type="term" value="P:proteolysis"/>
    <property type="evidence" value="ECO:0007669"/>
    <property type="project" value="InterPro"/>
</dbReference>
<keyword evidence="1" id="KW-0677">Repeat</keyword>
<accession>X6P1M9</accession>
<dbReference type="Pfam" id="PF00656">
    <property type="entry name" value="Peptidase_C14"/>
    <property type="match status" value="1"/>
</dbReference>
<dbReference type="Gene3D" id="3.40.50.1460">
    <property type="match status" value="1"/>
</dbReference>
<dbReference type="Pfam" id="PF13181">
    <property type="entry name" value="TPR_8"/>
    <property type="match status" value="2"/>
</dbReference>
<dbReference type="InterPro" id="IPR011990">
    <property type="entry name" value="TPR-like_helical_dom_sf"/>
</dbReference>
<dbReference type="SMART" id="SM00028">
    <property type="entry name" value="TPR"/>
    <property type="match status" value="9"/>
</dbReference>
<evidence type="ECO:0000256" key="1">
    <source>
        <dbReference type="ARBA" id="ARBA00022737"/>
    </source>
</evidence>
<name>X6P1M9_RETFI</name>
<dbReference type="Pfam" id="PF13424">
    <property type="entry name" value="TPR_12"/>
    <property type="match status" value="3"/>
</dbReference>
<protein>
    <recommendedName>
        <fullName evidence="4">Caspase family p20 domain-containing protein</fullName>
    </recommendedName>
</protein>
<evidence type="ECO:0000313" key="5">
    <source>
        <dbReference type="EMBL" id="ETO32440.1"/>
    </source>
</evidence>
<dbReference type="SUPFAM" id="SSF52129">
    <property type="entry name" value="Caspase-like"/>
    <property type="match status" value="1"/>
</dbReference>
<keyword evidence="6" id="KW-1185">Reference proteome</keyword>
<dbReference type="OrthoDB" id="5986190at2759"/>
<dbReference type="PANTHER" id="PTHR45641">
    <property type="entry name" value="TETRATRICOPEPTIDE REPEAT PROTEIN (AFU_ORTHOLOGUE AFUA_6G03870)"/>
    <property type="match status" value="1"/>
</dbReference>
<keyword evidence="2 3" id="KW-0802">TPR repeat</keyword>
<feature type="repeat" description="TPR" evidence="3">
    <location>
        <begin position="370"/>
        <end position="403"/>
    </location>
</feature>
<evidence type="ECO:0000313" key="6">
    <source>
        <dbReference type="Proteomes" id="UP000023152"/>
    </source>
</evidence>
<proteinExistence type="predicted"/>
<dbReference type="AlphaFoldDB" id="X6P1M9"/>
<dbReference type="GO" id="GO:0004197">
    <property type="term" value="F:cysteine-type endopeptidase activity"/>
    <property type="evidence" value="ECO:0007669"/>
    <property type="project" value="InterPro"/>
</dbReference>
<dbReference type="SUPFAM" id="SSF81901">
    <property type="entry name" value="HCP-like"/>
    <property type="match status" value="1"/>
</dbReference>
<dbReference type="Gene3D" id="1.25.40.10">
    <property type="entry name" value="Tetratricopeptide repeat domain"/>
    <property type="match status" value="3"/>
</dbReference>
<dbReference type="PROSITE" id="PS50005">
    <property type="entry name" value="TPR"/>
    <property type="match status" value="6"/>
</dbReference>
<dbReference type="PROSITE" id="PS50208">
    <property type="entry name" value="CASPASE_P20"/>
    <property type="match status" value="1"/>
</dbReference>
<evidence type="ECO:0000256" key="3">
    <source>
        <dbReference type="PROSITE-ProRule" id="PRU00339"/>
    </source>
</evidence>
<dbReference type="InterPro" id="IPR029030">
    <property type="entry name" value="Caspase-like_dom_sf"/>
</dbReference>
<sequence length="846" mass="98260">MKYPDDEEMKYPNDEKREIENIELDQNKPWNEANKTAHTIVEQMVKKKQKGIVVVSTNLDQLARPNGRWFFQNIPFTMMINSDKYMKEKKVIPPYVVYSFHSKNITFDNVTIDGCVYVIDCVINGSGHFHITQHLIHTSQSVIRYNFQRHVFTVSLPIDSNKLMKSGIDLYEISNFDEAIALIRFALCFRLQSQSSSDIDVAHSFYWLGKAYNEKGEFDKSIEYHKKALTIRLDKLEPDHIDIGESYNMLGIAHDNKREYDKALEFYQKTLVIWSKKLDSSHSDVADSYNNLGRVYYMKAEYDKAYEYHKKALDIYSQKSDENQIKVAICYCHLGNVHYRKGEYPESIECHEKHLKISLEQLGEDHTDVAASFINLGKSYFETGEYEISIAYHEQALQKFDEAHAFVAISLNELGLVWIKGKMQINKAKEYVDKALEILIDDKSNDFDLELAKSYDVLGLILEKDGKYEEAIQSFEKSLEIRFKNLNDNDPYIAWSFHYLASVFKNKNDLDKSIEYGEKALKLRLNKLDWDHPHVGESYILLGDIYLARGTKTKAKKCYEDALKIFDKRFSEQHQKTVHVRLILEKINEQQAYIIVDETKELIKLKGLVYEELIQQIYSCLNLQSFKKMQQENLTFDLVDMRDNIIDSDEAVQQSFMVEKPSFKIRWRPIISGKCKIIKNALVVMIAISEYTDKKKYGDLSNVKDEDVNNFKQLFEQELNYTFVVNESPQMTKKEVRSFLTKFIAKYKLHANTRKYDGLIMIICGHGEKGNMLVTSDGKSLSIDEIRELFDLPKIFIIDVCRGETSPTAHSTTSTRGKIQKKETVQSLGHSGDGFLTIWSTISGYQ</sequence>
<dbReference type="InterPro" id="IPR011600">
    <property type="entry name" value="Pept_C14_caspase"/>
</dbReference>
<feature type="repeat" description="TPR" evidence="3">
    <location>
        <begin position="202"/>
        <end position="235"/>
    </location>
</feature>
<dbReference type="SUPFAM" id="SSF48452">
    <property type="entry name" value="TPR-like"/>
    <property type="match status" value="1"/>
</dbReference>
<feature type="non-terminal residue" evidence="5">
    <location>
        <position position="846"/>
    </location>
</feature>
<reference evidence="5 6" key="1">
    <citation type="journal article" date="2013" name="Curr. Biol.">
        <title>The Genome of the Foraminiferan Reticulomyxa filosa.</title>
        <authorList>
            <person name="Glockner G."/>
            <person name="Hulsmann N."/>
            <person name="Schleicher M."/>
            <person name="Noegel A.A."/>
            <person name="Eichinger L."/>
            <person name="Gallinger C."/>
            <person name="Pawlowski J."/>
            <person name="Sierra R."/>
            <person name="Euteneuer U."/>
            <person name="Pillet L."/>
            <person name="Moustafa A."/>
            <person name="Platzer M."/>
            <person name="Groth M."/>
            <person name="Szafranski K."/>
            <person name="Schliwa M."/>
        </authorList>
    </citation>
    <scope>NUCLEOTIDE SEQUENCE [LARGE SCALE GENOMIC DNA]</scope>
</reference>
<dbReference type="InterPro" id="IPR001309">
    <property type="entry name" value="Pept_C14_p20"/>
</dbReference>
<feature type="repeat" description="TPR" evidence="3">
    <location>
        <begin position="536"/>
        <end position="569"/>
    </location>
</feature>
<feature type="repeat" description="TPR" evidence="3">
    <location>
        <begin position="244"/>
        <end position="277"/>
    </location>
</feature>
<evidence type="ECO:0000259" key="4">
    <source>
        <dbReference type="PROSITE" id="PS50208"/>
    </source>
</evidence>
<dbReference type="PROSITE" id="PS50293">
    <property type="entry name" value="TPR_REGION"/>
    <property type="match status" value="2"/>
</dbReference>
<organism evidence="5 6">
    <name type="scientific">Reticulomyxa filosa</name>
    <dbReference type="NCBI Taxonomy" id="46433"/>
    <lineage>
        <taxon>Eukaryota</taxon>
        <taxon>Sar</taxon>
        <taxon>Rhizaria</taxon>
        <taxon>Retaria</taxon>
        <taxon>Foraminifera</taxon>
        <taxon>Monothalamids</taxon>
        <taxon>Reticulomyxidae</taxon>
        <taxon>Reticulomyxa</taxon>
    </lineage>
</organism>
<feature type="repeat" description="TPR" evidence="3">
    <location>
        <begin position="452"/>
        <end position="485"/>
    </location>
</feature>
<dbReference type="Proteomes" id="UP000023152">
    <property type="component" value="Unassembled WGS sequence"/>
</dbReference>
<dbReference type="EMBL" id="ASPP01004204">
    <property type="protein sequence ID" value="ETO32440.1"/>
    <property type="molecule type" value="Genomic_DNA"/>
</dbReference>
<feature type="repeat" description="TPR" evidence="3">
    <location>
        <begin position="286"/>
        <end position="319"/>
    </location>
</feature>
<dbReference type="PANTHER" id="PTHR45641:SF19">
    <property type="entry name" value="NEPHROCYSTIN-3"/>
    <property type="match status" value="1"/>
</dbReference>